<sequence length="211" mass="24569">YRPPNAKLSECLQCLDIIIPQIITSYDTIIILGDVNVDMFVSKNKMIESFNSYGLVQLITEATHITETSATLIDPIFINTPTNVTKQGTINIDLFSNHQMTFCELTTCKKISHDKFVTYRDFSNFNTNLFNHDLLNIPWHSILQLNSIDQKIEFLSDNITCLFDLHSPFRTARVKRSRAPWLTANLKLIFKERDKALRKYKQNRTLYSWNE</sequence>
<feature type="non-terminal residue" evidence="1">
    <location>
        <position position="1"/>
    </location>
</feature>
<evidence type="ECO:0008006" key="3">
    <source>
        <dbReference type="Google" id="ProtNLM"/>
    </source>
</evidence>
<gene>
    <name evidence="1" type="ORF">PSYICH_LOCUS4052</name>
</gene>
<name>A0A9P0G5N0_9CUCU</name>
<organism evidence="1 2">
    <name type="scientific">Psylliodes chrysocephalus</name>
    <dbReference type="NCBI Taxonomy" id="3402493"/>
    <lineage>
        <taxon>Eukaryota</taxon>
        <taxon>Metazoa</taxon>
        <taxon>Ecdysozoa</taxon>
        <taxon>Arthropoda</taxon>
        <taxon>Hexapoda</taxon>
        <taxon>Insecta</taxon>
        <taxon>Pterygota</taxon>
        <taxon>Neoptera</taxon>
        <taxon>Endopterygota</taxon>
        <taxon>Coleoptera</taxon>
        <taxon>Polyphaga</taxon>
        <taxon>Cucujiformia</taxon>
        <taxon>Chrysomeloidea</taxon>
        <taxon>Chrysomelidae</taxon>
        <taxon>Galerucinae</taxon>
        <taxon>Alticini</taxon>
        <taxon>Psylliodes</taxon>
    </lineage>
</organism>
<evidence type="ECO:0000313" key="1">
    <source>
        <dbReference type="EMBL" id="CAH1102994.1"/>
    </source>
</evidence>
<protein>
    <recommendedName>
        <fullName evidence="3">Endonuclease/exonuclease/phosphatase domain-containing protein</fullName>
    </recommendedName>
</protein>
<reference evidence="1" key="1">
    <citation type="submission" date="2022-01" db="EMBL/GenBank/DDBJ databases">
        <authorList>
            <person name="King R."/>
        </authorList>
    </citation>
    <scope>NUCLEOTIDE SEQUENCE</scope>
</reference>
<accession>A0A9P0G5N0</accession>
<dbReference type="Proteomes" id="UP001153636">
    <property type="component" value="Chromosome 13"/>
</dbReference>
<dbReference type="AlphaFoldDB" id="A0A9P0G5N0"/>
<dbReference type="InterPro" id="IPR036691">
    <property type="entry name" value="Endo/exonu/phosph_ase_sf"/>
</dbReference>
<evidence type="ECO:0000313" key="2">
    <source>
        <dbReference type="Proteomes" id="UP001153636"/>
    </source>
</evidence>
<dbReference type="SUPFAM" id="SSF56219">
    <property type="entry name" value="DNase I-like"/>
    <property type="match status" value="1"/>
</dbReference>
<keyword evidence="2" id="KW-1185">Reference proteome</keyword>
<dbReference type="PANTHER" id="PTHR33776:SF4">
    <property type="entry name" value="ENDONUCLEASE_EXONUCLEASE_PHOSPHATASE DOMAIN-CONTAINING PROTEIN"/>
    <property type="match status" value="1"/>
</dbReference>
<dbReference type="EMBL" id="OV651825">
    <property type="protein sequence ID" value="CAH1102994.1"/>
    <property type="molecule type" value="Genomic_DNA"/>
</dbReference>
<dbReference type="OrthoDB" id="6761209at2759"/>
<dbReference type="PANTHER" id="PTHR33776">
    <property type="entry name" value="ENDO/EXONUCLEASE/PHOSPHATASE DOMAIN-CONTAINING PROTEIN"/>
    <property type="match status" value="1"/>
</dbReference>
<feature type="non-terminal residue" evidence="1">
    <location>
        <position position="211"/>
    </location>
</feature>
<proteinExistence type="predicted"/>